<reference evidence="8 9" key="1">
    <citation type="submission" date="2018-08" db="EMBL/GenBank/DDBJ databases">
        <title>Genomic investigation of the strawberry pathogen Phytophthora fragariae indicates pathogenicity is determined by transcriptional variation in three key races.</title>
        <authorList>
            <person name="Adams T.M."/>
            <person name="Armitage A.D."/>
            <person name="Sobczyk M.K."/>
            <person name="Bates H.J."/>
            <person name="Dunwell J.M."/>
            <person name="Nellist C.F."/>
            <person name="Harrison R.J."/>
        </authorList>
    </citation>
    <scope>NUCLEOTIDE SEQUENCE [LARGE SCALE GENOMIC DNA]</scope>
    <source>
        <strain evidence="6 9">A4</strain>
        <strain evidence="5 10">BC-1</strain>
        <strain evidence="4 11">NOV-5</strain>
        <strain evidence="7 12">NOV-77</strain>
        <strain evidence="2 8">NOV-9</strain>
        <strain evidence="3 13">ONT-3</strain>
    </source>
</reference>
<organism evidence="2 8">
    <name type="scientific">Phytophthora fragariae</name>
    <dbReference type="NCBI Taxonomy" id="53985"/>
    <lineage>
        <taxon>Eukaryota</taxon>
        <taxon>Sar</taxon>
        <taxon>Stramenopiles</taxon>
        <taxon>Oomycota</taxon>
        <taxon>Peronosporomycetes</taxon>
        <taxon>Peronosporales</taxon>
        <taxon>Peronosporaceae</taxon>
        <taxon>Phytophthora</taxon>
    </lineage>
</organism>
<evidence type="ECO:0000313" key="8">
    <source>
        <dbReference type="Proteomes" id="UP000429523"/>
    </source>
</evidence>
<feature type="compositionally biased region" description="Basic and acidic residues" evidence="1">
    <location>
        <begin position="11"/>
        <end position="32"/>
    </location>
</feature>
<evidence type="ECO:0000313" key="7">
    <source>
        <dbReference type="EMBL" id="KAE9352857.1"/>
    </source>
</evidence>
<evidence type="ECO:0000313" key="5">
    <source>
        <dbReference type="EMBL" id="KAE9246742.1"/>
    </source>
</evidence>
<dbReference type="Proteomes" id="UP000440367">
    <property type="component" value="Unassembled WGS sequence"/>
</dbReference>
<evidence type="ECO:0000313" key="11">
    <source>
        <dbReference type="Proteomes" id="UP000440732"/>
    </source>
</evidence>
<evidence type="ECO:0000313" key="10">
    <source>
        <dbReference type="Proteomes" id="UP000440367"/>
    </source>
</evidence>
<feature type="region of interest" description="Disordered" evidence="1">
    <location>
        <begin position="1"/>
        <end position="32"/>
    </location>
</feature>
<dbReference type="EMBL" id="QXGA01000291">
    <property type="protein sequence ID" value="KAE9148410.1"/>
    <property type="molecule type" value="Genomic_DNA"/>
</dbReference>
<sequence length="32" mass="3564">MGSVGKGVPQRRRESIGKGKRDSVRVAQRPRD</sequence>
<evidence type="ECO:0000313" key="9">
    <source>
        <dbReference type="Proteomes" id="UP000437068"/>
    </source>
</evidence>
<dbReference type="Proteomes" id="UP000486351">
    <property type="component" value="Unassembled WGS sequence"/>
</dbReference>
<dbReference type="EMBL" id="QXGE01010013">
    <property type="protein sequence ID" value="KAE9260137.1"/>
    <property type="molecule type" value="Genomic_DNA"/>
</dbReference>
<evidence type="ECO:0000313" key="13">
    <source>
        <dbReference type="Proteomes" id="UP000488956"/>
    </source>
</evidence>
<dbReference type="Proteomes" id="UP000440732">
    <property type="component" value="Unassembled WGS sequence"/>
</dbReference>
<accession>A0A6A3FEK2</accession>
<dbReference type="EMBL" id="QXFY01000192">
    <property type="protein sequence ID" value="KAE9352857.1"/>
    <property type="molecule type" value="Genomic_DNA"/>
</dbReference>
<dbReference type="EMBL" id="QXGF01000222">
    <property type="protein sequence ID" value="KAE8944049.1"/>
    <property type="molecule type" value="Genomic_DNA"/>
</dbReference>
<name>A0A6A3FEK2_9STRA</name>
<dbReference type="Proteomes" id="UP000429523">
    <property type="component" value="Unassembled WGS sequence"/>
</dbReference>
<dbReference type="Proteomes" id="UP000488956">
    <property type="component" value="Unassembled WGS sequence"/>
</dbReference>
<dbReference type="EMBL" id="QXGD01000232">
    <property type="protein sequence ID" value="KAE9246742.1"/>
    <property type="molecule type" value="Genomic_DNA"/>
</dbReference>
<dbReference type="AlphaFoldDB" id="A0A6A3FEK2"/>
<evidence type="ECO:0000256" key="1">
    <source>
        <dbReference type="SAM" id="MobiDB-lite"/>
    </source>
</evidence>
<evidence type="ECO:0000313" key="4">
    <source>
        <dbReference type="EMBL" id="KAE9148410.1"/>
    </source>
</evidence>
<comment type="caution">
    <text evidence="2">The sequence shown here is derived from an EMBL/GenBank/DDBJ whole genome shotgun (WGS) entry which is preliminary data.</text>
</comment>
<evidence type="ECO:0000313" key="3">
    <source>
        <dbReference type="EMBL" id="KAE9127316.1"/>
    </source>
</evidence>
<evidence type="ECO:0000313" key="12">
    <source>
        <dbReference type="Proteomes" id="UP000486351"/>
    </source>
</evidence>
<evidence type="ECO:0000313" key="6">
    <source>
        <dbReference type="EMBL" id="KAE9260137.1"/>
    </source>
</evidence>
<dbReference type="Proteomes" id="UP000437068">
    <property type="component" value="Unassembled WGS sequence"/>
</dbReference>
<gene>
    <name evidence="6" type="ORF">PF001_g32804</name>
    <name evidence="5" type="ORF">PF002_g6593</name>
    <name evidence="4" type="ORF">PF006_g6974</name>
    <name evidence="7" type="ORF">PF008_g5279</name>
    <name evidence="2" type="ORF">PF009_g6248</name>
    <name evidence="3" type="ORF">PF010_g4954</name>
</gene>
<dbReference type="EMBL" id="QXFX01000177">
    <property type="protein sequence ID" value="KAE9127316.1"/>
    <property type="molecule type" value="Genomic_DNA"/>
</dbReference>
<protein>
    <submittedName>
        <fullName evidence="2">Uncharacterized protein</fullName>
    </submittedName>
</protein>
<evidence type="ECO:0000313" key="2">
    <source>
        <dbReference type="EMBL" id="KAE8944049.1"/>
    </source>
</evidence>
<proteinExistence type="predicted"/>